<evidence type="ECO:0000256" key="1">
    <source>
        <dbReference type="ARBA" id="ARBA00007274"/>
    </source>
</evidence>
<dbReference type="PROSITE" id="PS00101">
    <property type="entry name" value="HEXAPEP_TRANSFERASES"/>
    <property type="match status" value="1"/>
</dbReference>
<proteinExistence type="inferred from homology"/>
<dbReference type="PANTHER" id="PTHR23416">
    <property type="entry name" value="SIALIC ACID SYNTHASE-RELATED"/>
    <property type="match status" value="1"/>
</dbReference>
<dbReference type="Pfam" id="PF00132">
    <property type="entry name" value="Hexapep"/>
    <property type="match status" value="1"/>
</dbReference>
<organism evidence="5 6">
    <name type="scientific">Ruegeria sediminis</name>
    <dbReference type="NCBI Taxonomy" id="2583820"/>
    <lineage>
        <taxon>Bacteria</taxon>
        <taxon>Pseudomonadati</taxon>
        <taxon>Pseudomonadota</taxon>
        <taxon>Alphaproteobacteria</taxon>
        <taxon>Rhodobacterales</taxon>
        <taxon>Roseobacteraceae</taxon>
        <taxon>Ruegeria</taxon>
    </lineage>
</organism>
<keyword evidence="2" id="KW-0808">Transferase</keyword>
<dbReference type="InterPro" id="IPR018357">
    <property type="entry name" value="Hexapep_transf_CS"/>
</dbReference>
<evidence type="ECO:0000256" key="3">
    <source>
        <dbReference type="ARBA" id="ARBA00022737"/>
    </source>
</evidence>
<keyword evidence="4" id="KW-0012">Acyltransferase</keyword>
<dbReference type="EMBL" id="VCPD01000001">
    <property type="protein sequence ID" value="TMV10335.1"/>
    <property type="molecule type" value="Genomic_DNA"/>
</dbReference>
<dbReference type="InterPro" id="IPR011004">
    <property type="entry name" value="Trimer_LpxA-like_sf"/>
</dbReference>
<keyword evidence="3" id="KW-0677">Repeat</keyword>
<protein>
    <submittedName>
        <fullName evidence="5">Colanic acid biosynthesis acetyltransferase</fullName>
    </submittedName>
</protein>
<evidence type="ECO:0000313" key="6">
    <source>
        <dbReference type="Proteomes" id="UP001193035"/>
    </source>
</evidence>
<reference evidence="5 6" key="1">
    <citation type="submission" date="2019-05" db="EMBL/GenBank/DDBJ databases">
        <title>Ruegeria sp. nov., isolated from tidal flat.</title>
        <authorList>
            <person name="Kim W."/>
        </authorList>
    </citation>
    <scope>NUCLEOTIDE SEQUENCE [LARGE SCALE GENOMIC DNA]</scope>
    <source>
        <strain evidence="5 6">CAU 1488</strain>
    </source>
</reference>
<sequence length="206" mass="22270">MGGWARSKDERHSPRTTGARAVNGSFDVEANRKDRKWSCQALFVRVLWGLAHPFFRFSPRLLWGWRNMILRLFGAKIGAGVRIFPNVQIIIPWTLNIGDHCTFGNGVILYALGEVTIGPRTTVSQGVHVCGGTHDWRDPTFPLIKSPVTIGADVWVAADAFVGPDVVIGDGAILGARAVVVKSVPAGSIMAGNPAKKIGQRNGFDG</sequence>
<accession>A0ABY2X5L0</accession>
<evidence type="ECO:0000256" key="2">
    <source>
        <dbReference type="ARBA" id="ARBA00022679"/>
    </source>
</evidence>
<dbReference type="Gene3D" id="2.160.10.10">
    <property type="entry name" value="Hexapeptide repeat proteins"/>
    <property type="match status" value="1"/>
</dbReference>
<keyword evidence="6" id="KW-1185">Reference proteome</keyword>
<dbReference type="SUPFAM" id="SSF51161">
    <property type="entry name" value="Trimeric LpxA-like enzymes"/>
    <property type="match status" value="1"/>
</dbReference>
<dbReference type="Proteomes" id="UP001193035">
    <property type="component" value="Unassembled WGS sequence"/>
</dbReference>
<dbReference type="InterPro" id="IPR001451">
    <property type="entry name" value="Hexapep"/>
</dbReference>
<gene>
    <name evidence="5" type="ORF">FGK63_04555</name>
</gene>
<name>A0ABY2X5L0_9RHOB</name>
<dbReference type="CDD" id="cd05825">
    <property type="entry name" value="LbH_wcaF_like"/>
    <property type="match status" value="1"/>
</dbReference>
<comment type="caution">
    <text evidence="5">The sequence shown here is derived from an EMBL/GenBank/DDBJ whole genome shotgun (WGS) entry which is preliminary data.</text>
</comment>
<evidence type="ECO:0000256" key="4">
    <source>
        <dbReference type="ARBA" id="ARBA00023315"/>
    </source>
</evidence>
<dbReference type="InterPro" id="IPR051159">
    <property type="entry name" value="Hexapeptide_acetyltransf"/>
</dbReference>
<comment type="similarity">
    <text evidence="1">Belongs to the transferase hexapeptide repeat family.</text>
</comment>
<evidence type="ECO:0000313" key="5">
    <source>
        <dbReference type="EMBL" id="TMV10335.1"/>
    </source>
</evidence>
<dbReference type="PANTHER" id="PTHR23416:SF23">
    <property type="entry name" value="ACETYLTRANSFERASE C18B11.09C-RELATED"/>
    <property type="match status" value="1"/>
</dbReference>